<protein>
    <submittedName>
        <fullName evidence="1">Uncharacterized protein</fullName>
    </submittedName>
</protein>
<evidence type="ECO:0000313" key="1">
    <source>
        <dbReference type="EMBL" id="OGG64672.1"/>
    </source>
</evidence>
<sequence length="178" mass="20197">MKIIGIIFVVLLFTITPVTYAQEYPIPTDEVVATLNDVWKSEKLPYRILSLTAQNRLVNGRITAIHGKVQLACEDRKKVAVNWIFSERPSFASPEIERQLAKEGLKPMTIDYWIAILTAKPFVRETVTTTAVQLVLSFCYTSTTESFVAINLWATLDGSGFDRTWSPISPARFRELLR</sequence>
<proteinExistence type="predicted"/>
<accession>A0A1F6DUI0</accession>
<dbReference type="EMBL" id="MFLJ01000015">
    <property type="protein sequence ID" value="OGG64672.1"/>
    <property type="molecule type" value="Genomic_DNA"/>
</dbReference>
<dbReference type="Proteomes" id="UP000177232">
    <property type="component" value="Unassembled WGS sequence"/>
</dbReference>
<evidence type="ECO:0000313" key="2">
    <source>
        <dbReference type="Proteomes" id="UP000177232"/>
    </source>
</evidence>
<organism evidence="1 2">
    <name type="scientific">Candidatus Kaiserbacteria bacterium RIFCSPHIGHO2_02_FULL_55_17</name>
    <dbReference type="NCBI Taxonomy" id="1798496"/>
    <lineage>
        <taxon>Bacteria</taxon>
        <taxon>Candidatus Kaiseribacteriota</taxon>
    </lineage>
</organism>
<dbReference type="STRING" id="1798496.A3C94_01060"/>
<name>A0A1F6DUI0_9BACT</name>
<dbReference type="AlphaFoldDB" id="A0A1F6DUI0"/>
<reference evidence="1 2" key="1">
    <citation type="journal article" date="2016" name="Nat. Commun.">
        <title>Thousands of microbial genomes shed light on interconnected biogeochemical processes in an aquifer system.</title>
        <authorList>
            <person name="Anantharaman K."/>
            <person name="Brown C.T."/>
            <person name="Hug L.A."/>
            <person name="Sharon I."/>
            <person name="Castelle C.J."/>
            <person name="Probst A.J."/>
            <person name="Thomas B.C."/>
            <person name="Singh A."/>
            <person name="Wilkins M.J."/>
            <person name="Karaoz U."/>
            <person name="Brodie E.L."/>
            <person name="Williams K.H."/>
            <person name="Hubbard S.S."/>
            <person name="Banfield J.F."/>
        </authorList>
    </citation>
    <scope>NUCLEOTIDE SEQUENCE [LARGE SCALE GENOMIC DNA]</scope>
</reference>
<gene>
    <name evidence="1" type="ORF">A3C94_01060</name>
</gene>
<comment type="caution">
    <text evidence="1">The sequence shown here is derived from an EMBL/GenBank/DDBJ whole genome shotgun (WGS) entry which is preliminary data.</text>
</comment>